<dbReference type="GO" id="GO:0008270">
    <property type="term" value="F:zinc ion binding"/>
    <property type="evidence" value="ECO:0007669"/>
    <property type="project" value="InterPro"/>
</dbReference>
<gene>
    <name evidence="8" type="ORF">C8A00DRAFT_15777</name>
</gene>
<dbReference type="GO" id="GO:0000981">
    <property type="term" value="F:DNA-binding transcription factor activity, RNA polymerase II-specific"/>
    <property type="evidence" value="ECO:0007669"/>
    <property type="project" value="InterPro"/>
</dbReference>
<reference evidence="8" key="1">
    <citation type="journal article" date="2023" name="Mol. Phylogenet. Evol.">
        <title>Genome-scale phylogeny and comparative genomics of the fungal order Sordariales.</title>
        <authorList>
            <person name="Hensen N."/>
            <person name="Bonometti L."/>
            <person name="Westerberg I."/>
            <person name="Brannstrom I.O."/>
            <person name="Guillou S."/>
            <person name="Cros-Aarteil S."/>
            <person name="Calhoun S."/>
            <person name="Haridas S."/>
            <person name="Kuo A."/>
            <person name="Mondo S."/>
            <person name="Pangilinan J."/>
            <person name="Riley R."/>
            <person name="LaButti K."/>
            <person name="Andreopoulos B."/>
            <person name="Lipzen A."/>
            <person name="Chen C."/>
            <person name="Yan M."/>
            <person name="Daum C."/>
            <person name="Ng V."/>
            <person name="Clum A."/>
            <person name="Steindorff A."/>
            <person name="Ohm R.A."/>
            <person name="Martin F."/>
            <person name="Silar P."/>
            <person name="Natvig D.O."/>
            <person name="Lalanne C."/>
            <person name="Gautier V."/>
            <person name="Ament-Velasquez S.L."/>
            <person name="Kruys A."/>
            <person name="Hutchinson M.I."/>
            <person name="Powell A.J."/>
            <person name="Barry K."/>
            <person name="Miller A.N."/>
            <person name="Grigoriev I.V."/>
            <person name="Debuchy R."/>
            <person name="Gladieux P."/>
            <person name="Hiltunen Thoren M."/>
            <person name="Johannesson H."/>
        </authorList>
    </citation>
    <scope>NUCLEOTIDE SEQUENCE</scope>
    <source>
        <strain evidence="8">CBS 538.74</strain>
    </source>
</reference>
<dbReference type="InterPro" id="IPR001138">
    <property type="entry name" value="Zn2Cys6_DnaBD"/>
</dbReference>
<dbReference type="Proteomes" id="UP001302745">
    <property type="component" value="Unassembled WGS sequence"/>
</dbReference>
<dbReference type="GO" id="GO:0003677">
    <property type="term" value="F:DNA binding"/>
    <property type="evidence" value="ECO:0007669"/>
    <property type="project" value="UniProtKB-KW"/>
</dbReference>
<keyword evidence="5" id="KW-0804">Transcription</keyword>
<evidence type="ECO:0000259" key="7">
    <source>
        <dbReference type="PROSITE" id="PS50048"/>
    </source>
</evidence>
<evidence type="ECO:0000256" key="2">
    <source>
        <dbReference type="ARBA" id="ARBA00022723"/>
    </source>
</evidence>
<dbReference type="EMBL" id="MU856955">
    <property type="protein sequence ID" value="KAK4152958.1"/>
    <property type="molecule type" value="Genomic_DNA"/>
</dbReference>
<dbReference type="GO" id="GO:0006351">
    <property type="term" value="P:DNA-templated transcription"/>
    <property type="evidence" value="ECO:0007669"/>
    <property type="project" value="InterPro"/>
</dbReference>
<dbReference type="AlphaFoldDB" id="A0AAN6VK05"/>
<dbReference type="PROSITE" id="PS00463">
    <property type="entry name" value="ZN2_CY6_FUNGAL_1"/>
    <property type="match status" value="1"/>
</dbReference>
<dbReference type="InterPro" id="IPR036864">
    <property type="entry name" value="Zn2-C6_fun-type_DNA-bd_sf"/>
</dbReference>
<evidence type="ECO:0000313" key="8">
    <source>
        <dbReference type="EMBL" id="KAK4152958.1"/>
    </source>
</evidence>
<dbReference type="GO" id="GO:0005634">
    <property type="term" value="C:nucleus"/>
    <property type="evidence" value="ECO:0007669"/>
    <property type="project" value="UniProtKB-SubCell"/>
</dbReference>
<protein>
    <submittedName>
        <fullName evidence="8">Fungal-specific transcription factor domain-containing protein</fullName>
    </submittedName>
</protein>
<comment type="subcellular location">
    <subcellularLocation>
        <location evidence="1">Nucleus</location>
    </subcellularLocation>
</comment>
<evidence type="ECO:0000256" key="6">
    <source>
        <dbReference type="ARBA" id="ARBA00023242"/>
    </source>
</evidence>
<evidence type="ECO:0000256" key="4">
    <source>
        <dbReference type="ARBA" id="ARBA00023125"/>
    </source>
</evidence>
<dbReference type="CDD" id="cd12148">
    <property type="entry name" value="fungal_TF_MHR"/>
    <property type="match status" value="1"/>
</dbReference>
<organism evidence="8 9">
    <name type="scientific">Chaetomidium leptoderma</name>
    <dbReference type="NCBI Taxonomy" id="669021"/>
    <lineage>
        <taxon>Eukaryota</taxon>
        <taxon>Fungi</taxon>
        <taxon>Dikarya</taxon>
        <taxon>Ascomycota</taxon>
        <taxon>Pezizomycotina</taxon>
        <taxon>Sordariomycetes</taxon>
        <taxon>Sordariomycetidae</taxon>
        <taxon>Sordariales</taxon>
        <taxon>Chaetomiaceae</taxon>
        <taxon>Chaetomidium</taxon>
    </lineage>
</organism>
<dbReference type="SMART" id="SM00066">
    <property type="entry name" value="GAL4"/>
    <property type="match status" value="1"/>
</dbReference>
<keyword evidence="6" id="KW-0539">Nucleus</keyword>
<keyword evidence="2" id="KW-0479">Metal-binding</keyword>
<evidence type="ECO:0000256" key="1">
    <source>
        <dbReference type="ARBA" id="ARBA00004123"/>
    </source>
</evidence>
<dbReference type="PANTHER" id="PTHR47338:SF3">
    <property type="entry name" value="C6 FINGER DOMAIN TRANSCRIPTION FACTOR DBAA-RELATED"/>
    <property type="match status" value="1"/>
</dbReference>
<dbReference type="InterPro" id="IPR050815">
    <property type="entry name" value="TF_fung"/>
</dbReference>
<evidence type="ECO:0000313" key="9">
    <source>
        <dbReference type="Proteomes" id="UP001302745"/>
    </source>
</evidence>
<keyword evidence="3" id="KW-0805">Transcription regulation</keyword>
<keyword evidence="9" id="KW-1185">Reference proteome</keyword>
<dbReference type="Pfam" id="PF00172">
    <property type="entry name" value="Zn_clus"/>
    <property type="match status" value="1"/>
</dbReference>
<evidence type="ECO:0000256" key="5">
    <source>
        <dbReference type="ARBA" id="ARBA00023163"/>
    </source>
</evidence>
<proteinExistence type="predicted"/>
<dbReference type="PANTHER" id="PTHR47338">
    <property type="entry name" value="ZN(II)2CYS6 TRANSCRIPTION FACTOR (EUROFUNG)-RELATED"/>
    <property type="match status" value="1"/>
</dbReference>
<dbReference type="PROSITE" id="PS50048">
    <property type="entry name" value="ZN2_CY6_FUNGAL_2"/>
    <property type="match status" value="1"/>
</dbReference>
<comment type="caution">
    <text evidence="8">The sequence shown here is derived from an EMBL/GenBank/DDBJ whole genome shotgun (WGS) entry which is preliminary data.</text>
</comment>
<accession>A0AAN6VK05</accession>
<dbReference type="Gene3D" id="4.10.240.10">
    <property type="entry name" value="Zn(2)-C6 fungal-type DNA-binding domain"/>
    <property type="match status" value="1"/>
</dbReference>
<dbReference type="CDD" id="cd00067">
    <property type="entry name" value="GAL4"/>
    <property type="match status" value="1"/>
</dbReference>
<dbReference type="Pfam" id="PF04082">
    <property type="entry name" value="Fungal_trans"/>
    <property type="match status" value="1"/>
</dbReference>
<keyword evidence="4" id="KW-0238">DNA-binding</keyword>
<feature type="domain" description="Zn(2)-C6 fungal-type" evidence="7">
    <location>
        <begin position="26"/>
        <end position="56"/>
    </location>
</feature>
<dbReference type="SMART" id="SM00906">
    <property type="entry name" value="Fungal_trans"/>
    <property type="match status" value="1"/>
</dbReference>
<sequence length="618" mass="67864">MAGSRRTGSSHGVGAVGQSRQLPGAACEECRKRKLRCDRQRPQCGTCADADIVCEINHNRLARGPKKGDLKALRSRIGKGGISPVLNPSTVALERRLSIDHGDEALTILTGGPVMATTTQSQAATSSGSEGGSPTLVSPCQNLSMWDTEIHVQVPPLTPTSAPLSFSTFKFPPTPPSPPSRSTFVDDLMRADLDQLYFDRVHPNVPIFNHSRYFARSRQTPCMDGPNYMLCLQYAMWTLAMALSSQFESSRELLYNETRQMLEALDLADDDLHPVRIEQVQAWLLVAFYELARASYRRASISAGRAFRLVQLARLHEVDSPGSAGQDEDTVVKEERRRTFWVAYSLDRLICMRSRGPLTLAEEVVCTRLPSPELAFQSGHPIPGCFLPEAIASGDHNFLSPLAESAIVVTICGRALSHGQVSGVERAFGNPSLDFWLRHEWLDGMLTRTLDSLSINSPVVSALADPMLFFVFMMAHATTIFMCRIAEESSLGGMDGHCRPAVVEYQQRAMRAAREIANLAQAHQHIGFFKAHIFLPLAVSLGASQLAMDRKRRLDGHYSNNNNNNTFQNQGGGGGGSTLDGEFETCVDALRRLQSFNHLARDHLGVLESQELVFGGGL</sequence>
<name>A0AAN6VK05_9PEZI</name>
<dbReference type="InterPro" id="IPR007219">
    <property type="entry name" value="XnlR_reg_dom"/>
</dbReference>
<dbReference type="SUPFAM" id="SSF57701">
    <property type="entry name" value="Zn2/Cys6 DNA-binding domain"/>
    <property type="match status" value="1"/>
</dbReference>
<evidence type="ECO:0000256" key="3">
    <source>
        <dbReference type="ARBA" id="ARBA00023015"/>
    </source>
</evidence>
<reference evidence="8" key="2">
    <citation type="submission" date="2023-05" db="EMBL/GenBank/DDBJ databases">
        <authorList>
            <consortium name="Lawrence Berkeley National Laboratory"/>
            <person name="Steindorff A."/>
            <person name="Hensen N."/>
            <person name="Bonometti L."/>
            <person name="Westerberg I."/>
            <person name="Brannstrom I.O."/>
            <person name="Guillou S."/>
            <person name="Cros-Aarteil S."/>
            <person name="Calhoun S."/>
            <person name="Haridas S."/>
            <person name="Kuo A."/>
            <person name="Mondo S."/>
            <person name="Pangilinan J."/>
            <person name="Riley R."/>
            <person name="Labutti K."/>
            <person name="Andreopoulos B."/>
            <person name="Lipzen A."/>
            <person name="Chen C."/>
            <person name="Yanf M."/>
            <person name="Daum C."/>
            <person name="Ng V."/>
            <person name="Clum A."/>
            <person name="Ohm R."/>
            <person name="Martin F."/>
            <person name="Silar P."/>
            <person name="Natvig D."/>
            <person name="Lalanne C."/>
            <person name="Gautier V."/>
            <person name="Ament-Velasquez S.L."/>
            <person name="Kruys A."/>
            <person name="Hutchinson M.I."/>
            <person name="Powell A.J."/>
            <person name="Barry K."/>
            <person name="Miller A.N."/>
            <person name="Grigoriev I.V."/>
            <person name="Debuchy R."/>
            <person name="Gladieux P."/>
            <person name="Thoren M.H."/>
            <person name="Johannesson H."/>
        </authorList>
    </citation>
    <scope>NUCLEOTIDE SEQUENCE</scope>
    <source>
        <strain evidence="8">CBS 538.74</strain>
    </source>
</reference>